<dbReference type="InterPro" id="IPR000649">
    <property type="entry name" value="IF-2B-related"/>
</dbReference>
<organism evidence="1">
    <name type="scientific">marine sediment metagenome</name>
    <dbReference type="NCBI Taxonomy" id="412755"/>
    <lineage>
        <taxon>unclassified sequences</taxon>
        <taxon>metagenomes</taxon>
        <taxon>ecological metagenomes</taxon>
    </lineage>
</organism>
<dbReference type="AlphaFoldDB" id="A0A0F9RLY8"/>
<dbReference type="EMBL" id="LAZR01002752">
    <property type="protein sequence ID" value="KKN26016.1"/>
    <property type="molecule type" value="Genomic_DNA"/>
</dbReference>
<sequence>MIEDPHRDIRDEIIYLSNQIIETRPSMAPIINTIGYLIHDLDEITKIVIKARLNQFKINREKRKKSLELNFYTFLKHSKIFPLKIMLISYSSTIINLLLQNKDFNFEIYVLESRPLLEGQRVAEVISSHFKTHLIVDAAIANFIDEIDVVLIGVDSILKDGSIINKIGTFPLSLLARTKKIDVFAVCDSYKYNLKSHYGYSVLIEEKPIKEVYNKEMSNKLLEVHNYYFDITPPEYISGIISDLGVFSIQEFLDKVIESLPIEWFKYMLIK</sequence>
<dbReference type="PANTHER" id="PTHR43475">
    <property type="entry name" value="METHYLTHIORIBOSE-1-PHOSPHATE ISOMERASE"/>
    <property type="match status" value="1"/>
</dbReference>
<gene>
    <name evidence="1" type="ORF">LCGC14_0878880</name>
</gene>
<dbReference type="GO" id="GO:0046523">
    <property type="term" value="F:S-methyl-5-thioribose-1-phosphate isomerase activity"/>
    <property type="evidence" value="ECO:0007669"/>
    <property type="project" value="TreeGrafter"/>
</dbReference>
<accession>A0A0F9RLY8</accession>
<dbReference type="SUPFAM" id="SSF100950">
    <property type="entry name" value="NagB/RpiA/CoA transferase-like"/>
    <property type="match status" value="1"/>
</dbReference>
<dbReference type="Pfam" id="PF01008">
    <property type="entry name" value="IF-2B"/>
    <property type="match status" value="1"/>
</dbReference>
<name>A0A0F9RLY8_9ZZZZ</name>
<comment type="caution">
    <text evidence="1">The sequence shown here is derived from an EMBL/GenBank/DDBJ whole genome shotgun (WGS) entry which is preliminary data.</text>
</comment>
<protein>
    <submittedName>
        <fullName evidence="1">Uncharacterized protein</fullName>
    </submittedName>
</protein>
<dbReference type="Gene3D" id="3.40.50.10470">
    <property type="entry name" value="Translation initiation factor eif-2b, domain 2"/>
    <property type="match status" value="1"/>
</dbReference>
<dbReference type="GO" id="GO:0019509">
    <property type="term" value="P:L-methionine salvage from methylthioadenosine"/>
    <property type="evidence" value="ECO:0007669"/>
    <property type="project" value="TreeGrafter"/>
</dbReference>
<dbReference type="PANTHER" id="PTHR43475:SF1">
    <property type="entry name" value="METHYLTHIORIBOSE-1-PHOSPHATE ISOMERASE"/>
    <property type="match status" value="1"/>
</dbReference>
<reference evidence="1" key="1">
    <citation type="journal article" date="2015" name="Nature">
        <title>Complex archaea that bridge the gap between prokaryotes and eukaryotes.</title>
        <authorList>
            <person name="Spang A."/>
            <person name="Saw J.H."/>
            <person name="Jorgensen S.L."/>
            <person name="Zaremba-Niedzwiedzka K."/>
            <person name="Martijn J."/>
            <person name="Lind A.E."/>
            <person name="van Eijk R."/>
            <person name="Schleper C."/>
            <person name="Guy L."/>
            <person name="Ettema T.J."/>
        </authorList>
    </citation>
    <scope>NUCLEOTIDE SEQUENCE</scope>
</reference>
<proteinExistence type="predicted"/>
<evidence type="ECO:0000313" key="1">
    <source>
        <dbReference type="EMBL" id="KKN26016.1"/>
    </source>
</evidence>
<dbReference type="InterPro" id="IPR037171">
    <property type="entry name" value="NagB/RpiA_transferase-like"/>
</dbReference>
<dbReference type="InterPro" id="IPR042529">
    <property type="entry name" value="IF_2B-like_C"/>
</dbReference>